<name>A0A7S3EPW7_9EUKA</name>
<evidence type="ECO:0000313" key="2">
    <source>
        <dbReference type="EMBL" id="CAE0098116.1"/>
    </source>
</evidence>
<dbReference type="AlphaFoldDB" id="A0A7S3EPW7"/>
<dbReference type="InterPro" id="IPR003347">
    <property type="entry name" value="JmjC_dom"/>
</dbReference>
<dbReference type="PANTHER" id="PTHR12461">
    <property type="entry name" value="HYPOXIA-INDUCIBLE FACTOR 1 ALPHA INHIBITOR-RELATED"/>
    <property type="match status" value="1"/>
</dbReference>
<sequence>MPAIKYARLTMNDPPASYHPCAVRCLPQVYGTKHWLLCPPGTAGLYCDGTVDGFSPDFTACPAFQDARCTETVLHPGAGLFYPEGWWHQTRTVGLASLSISRSLLTPSNARDFAVSMRAYCAEALALAHRSYSRLCASLEPCLQRLTMTEPSAS</sequence>
<dbReference type="EMBL" id="HBHX01001957">
    <property type="protein sequence ID" value="CAE0098116.1"/>
    <property type="molecule type" value="Transcribed_RNA"/>
</dbReference>
<dbReference type="Pfam" id="PF13621">
    <property type="entry name" value="Cupin_8"/>
    <property type="match status" value="1"/>
</dbReference>
<dbReference type="InterPro" id="IPR041667">
    <property type="entry name" value="Cupin_8"/>
</dbReference>
<accession>A0A7S3EPW7</accession>
<gene>
    <name evidence="2" type="ORF">HERI1096_LOCUS1078</name>
</gene>
<dbReference type="SUPFAM" id="SSF51197">
    <property type="entry name" value="Clavaminate synthase-like"/>
    <property type="match status" value="1"/>
</dbReference>
<dbReference type="PANTHER" id="PTHR12461:SF105">
    <property type="entry name" value="HYPOXIA-INDUCIBLE FACTOR 1-ALPHA INHIBITOR"/>
    <property type="match status" value="1"/>
</dbReference>
<feature type="domain" description="JmjC" evidence="1">
    <location>
        <begin position="1"/>
        <end position="121"/>
    </location>
</feature>
<dbReference type="PROSITE" id="PS51184">
    <property type="entry name" value="JMJC"/>
    <property type="match status" value="1"/>
</dbReference>
<evidence type="ECO:0000259" key="1">
    <source>
        <dbReference type="PROSITE" id="PS51184"/>
    </source>
</evidence>
<organism evidence="2">
    <name type="scientific">Haptolina ericina</name>
    <dbReference type="NCBI Taxonomy" id="156174"/>
    <lineage>
        <taxon>Eukaryota</taxon>
        <taxon>Haptista</taxon>
        <taxon>Haptophyta</taxon>
        <taxon>Prymnesiophyceae</taxon>
        <taxon>Prymnesiales</taxon>
        <taxon>Prymnesiaceae</taxon>
        <taxon>Haptolina</taxon>
    </lineage>
</organism>
<reference evidence="2" key="1">
    <citation type="submission" date="2021-01" db="EMBL/GenBank/DDBJ databases">
        <authorList>
            <person name="Corre E."/>
            <person name="Pelletier E."/>
            <person name="Niang G."/>
            <person name="Scheremetjew M."/>
            <person name="Finn R."/>
            <person name="Kale V."/>
            <person name="Holt S."/>
            <person name="Cochrane G."/>
            <person name="Meng A."/>
            <person name="Brown T."/>
            <person name="Cohen L."/>
        </authorList>
    </citation>
    <scope>NUCLEOTIDE SEQUENCE</scope>
    <source>
        <strain evidence="2">CCMP281</strain>
    </source>
</reference>
<dbReference type="Gene3D" id="2.60.120.650">
    <property type="entry name" value="Cupin"/>
    <property type="match status" value="1"/>
</dbReference>
<proteinExistence type="predicted"/>
<protein>
    <recommendedName>
        <fullName evidence="1">JmjC domain-containing protein</fullName>
    </recommendedName>
</protein>